<evidence type="ECO:0000256" key="1">
    <source>
        <dbReference type="SAM" id="MobiDB-lite"/>
    </source>
</evidence>
<organism evidence="2 3">
    <name type="scientific">Paracoccus cavernae</name>
    <dbReference type="NCBI Taxonomy" id="1571207"/>
    <lineage>
        <taxon>Bacteria</taxon>
        <taxon>Pseudomonadati</taxon>
        <taxon>Pseudomonadota</taxon>
        <taxon>Alphaproteobacteria</taxon>
        <taxon>Rhodobacterales</taxon>
        <taxon>Paracoccaceae</taxon>
        <taxon>Paracoccus</taxon>
    </lineage>
</organism>
<proteinExistence type="predicted"/>
<evidence type="ECO:0000313" key="3">
    <source>
        <dbReference type="Proteomes" id="UP001243846"/>
    </source>
</evidence>
<name>A0ABT8D9C2_9RHOB</name>
<gene>
    <name evidence="2" type="ORF">QWZ10_16305</name>
</gene>
<dbReference type="RefSeq" id="WP_377786612.1">
    <property type="nucleotide sequence ID" value="NZ_JBHUOC010000001.1"/>
</dbReference>
<feature type="compositionally biased region" description="Basic and acidic residues" evidence="1">
    <location>
        <begin position="128"/>
        <end position="139"/>
    </location>
</feature>
<dbReference type="EMBL" id="JAUFRC010000001">
    <property type="protein sequence ID" value="MDN3712916.1"/>
    <property type="molecule type" value="Genomic_DNA"/>
</dbReference>
<comment type="caution">
    <text evidence="2">The sequence shown here is derived from an EMBL/GenBank/DDBJ whole genome shotgun (WGS) entry which is preliminary data.</text>
</comment>
<accession>A0ABT8D9C2</accession>
<feature type="region of interest" description="Disordered" evidence="1">
    <location>
        <begin position="88"/>
        <end position="151"/>
    </location>
</feature>
<reference evidence="3" key="1">
    <citation type="journal article" date="2019" name="Int. J. Syst. Evol. Microbiol.">
        <title>The Global Catalogue of Microorganisms (GCM) 10K type strain sequencing project: providing services to taxonomists for standard genome sequencing and annotation.</title>
        <authorList>
            <consortium name="The Broad Institute Genomics Platform"/>
            <consortium name="The Broad Institute Genome Sequencing Center for Infectious Disease"/>
            <person name="Wu L."/>
            <person name="Ma J."/>
        </authorList>
    </citation>
    <scope>NUCLEOTIDE SEQUENCE [LARGE SCALE GENOMIC DNA]</scope>
    <source>
        <strain evidence="3">CECT 8482</strain>
    </source>
</reference>
<protein>
    <submittedName>
        <fullName evidence="2">Uncharacterized protein</fullName>
    </submittedName>
</protein>
<dbReference type="Proteomes" id="UP001243846">
    <property type="component" value="Unassembled WGS sequence"/>
</dbReference>
<sequence>MDIIQMACEPLLRHDDLAVSSAALEIAAADLRRDAEHEKICAQKDAAYSVLSAKCKVATAEWKRCKEQLATLKLVIFAQSSEKTAKSGTENIGETLSGIVPDNDESKDGVENGIEAGSVTTGQVTDAPNEHHRESEPSDCRTIFPGRSRSTNRHLPAAITAAVRQL</sequence>
<evidence type="ECO:0000313" key="2">
    <source>
        <dbReference type="EMBL" id="MDN3712916.1"/>
    </source>
</evidence>
<keyword evidence="3" id="KW-1185">Reference proteome</keyword>